<dbReference type="EMBL" id="FRFC01000003">
    <property type="protein sequence ID" value="SHO45600.1"/>
    <property type="molecule type" value="Genomic_DNA"/>
</dbReference>
<keyword evidence="2" id="KW-1185">Reference proteome</keyword>
<evidence type="ECO:0000313" key="2">
    <source>
        <dbReference type="Proteomes" id="UP000232412"/>
    </source>
</evidence>
<name>A0A2H1EHI1_9ARCH</name>
<dbReference type="AlphaFoldDB" id="A0A2H1EHI1"/>
<dbReference type="Proteomes" id="UP000232412">
    <property type="component" value="Unassembled WGS sequence"/>
</dbReference>
<dbReference type="OrthoDB" id="1055at2157"/>
<evidence type="ECO:0000313" key="1">
    <source>
        <dbReference type="EMBL" id="SHO45600.1"/>
    </source>
</evidence>
<dbReference type="RefSeq" id="WP_133124063.1">
    <property type="nucleotide sequence ID" value="NZ_FRFC01000003.1"/>
</dbReference>
<accession>A0A2H1EHI1</accession>
<sequence>MQGSSALNKYDLRKAHQALKMLLIDRSNEFRLFAHGIGYPVNTENWEVIVLNFCLDFVDCFDSMSGQDPLEHNQIHKCMTLIRQIARGKSNMTEMTHMENTAYLIAEDFKAIYKRME</sequence>
<reference evidence="2" key="1">
    <citation type="submission" date="2016-12" db="EMBL/GenBank/DDBJ databases">
        <authorList>
            <person name="Herbold C."/>
        </authorList>
    </citation>
    <scope>NUCLEOTIDE SEQUENCE [LARGE SCALE GENOMIC DNA]</scope>
</reference>
<proteinExistence type="predicted"/>
<protein>
    <submittedName>
        <fullName evidence="1">Uncharacterized protein</fullName>
    </submittedName>
</protein>
<gene>
    <name evidence="1" type="ORF">NSIN_20711</name>
</gene>
<organism evidence="1 2">
    <name type="scientific">Nitrosotalea sinensis</name>
    <dbReference type="NCBI Taxonomy" id="1499975"/>
    <lineage>
        <taxon>Archaea</taxon>
        <taxon>Nitrososphaerota</taxon>
        <taxon>Nitrososphaeria</taxon>
        <taxon>Nitrosotaleales</taxon>
        <taxon>Nitrosotaleaceae</taxon>
        <taxon>Nitrosotalea</taxon>
    </lineage>
</organism>